<name>A0A8S5QHB1_9CAUD</name>
<evidence type="ECO:0000313" key="1">
    <source>
        <dbReference type="EMBL" id="DAE18141.1"/>
    </source>
</evidence>
<reference evidence="1" key="1">
    <citation type="journal article" date="2021" name="Proc. Natl. Acad. Sci. U.S.A.">
        <title>A Catalog of Tens of Thousands of Viruses from Human Metagenomes Reveals Hidden Associations with Chronic Diseases.</title>
        <authorList>
            <person name="Tisza M.J."/>
            <person name="Buck C.B."/>
        </authorList>
    </citation>
    <scope>NUCLEOTIDE SEQUENCE</scope>
    <source>
        <strain evidence="1">CtEBu1</strain>
    </source>
</reference>
<proteinExistence type="predicted"/>
<dbReference type="EMBL" id="BK015651">
    <property type="protein sequence ID" value="DAE18141.1"/>
    <property type="molecule type" value="Genomic_DNA"/>
</dbReference>
<sequence>MKMKLKNSVALERLHSLKPFLSRRDKIGYVAARNYRFLSNSITEFETIRLSLIEKYGVEGKDERGAPTYTLKMDSPNFKDFCDELAPFNEMEHEVELMTAKYDEVAGNLSGEEILAIDWMLED</sequence>
<organism evidence="1">
    <name type="scientific">Siphoviridae sp. ctEBu1</name>
    <dbReference type="NCBI Taxonomy" id="2825393"/>
    <lineage>
        <taxon>Viruses</taxon>
        <taxon>Duplodnaviria</taxon>
        <taxon>Heunggongvirae</taxon>
        <taxon>Uroviricota</taxon>
        <taxon>Caudoviricetes</taxon>
    </lineage>
</organism>
<protein>
    <submittedName>
        <fullName evidence="1">Uncharacterized protein</fullName>
    </submittedName>
</protein>
<accession>A0A8S5QHB1</accession>